<dbReference type="KEGG" id="act:ACLA_029120"/>
<evidence type="ECO:0000256" key="1">
    <source>
        <dbReference type="SAM" id="MobiDB-lite"/>
    </source>
</evidence>
<evidence type="ECO:0000313" key="2">
    <source>
        <dbReference type="EMBL" id="EAW08184.1"/>
    </source>
</evidence>
<dbReference type="eggNOG" id="ENOG502T5Y7">
    <property type="taxonomic scope" value="Eukaryota"/>
</dbReference>
<dbReference type="GeneID" id="4700779"/>
<feature type="compositionally biased region" description="Pro residues" evidence="1">
    <location>
        <begin position="86"/>
        <end position="98"/>
    </location>
</feature>
<evidence type="ECO:0008006" key="4">
    <source>
        <dbReference type="Google" id="ProtNLM"/>
    </source>
</evidence>
<feature type="region of interest" description="Disordered" evidence="1">
    <location>
        <begin position="25"/>
        <end position="101"/>
    </location>
</feature>
<feature type="compositionally biased region" description="Low complexity" evidence="1">
    <location>
        <begin position="149"/>
        <end position="167"/>
    </location>
</feature>
<name>A1CRB3_ASPCL</name>
<dbReference type="Proteomes" id="UP000006701">
    <property type="component" value="Unassembled WGS sequence"/>
</dbReference>
<evidence type="ECO:0000313" key="3">
    <source>
        <dbReference type="Proteomes" id="UP000006701"/>
    </source>
</evidence>
<dbReference type="STRING" id="344612.A1CRB3"/>
<protein>
    <recommendedName>
        <fullName evidence="4">PXA domain-containing protein</fullName>
    </recommendedName>
</protein>
<keyword evidence="3" id="KW-1185">Reference proteome</keyword>
<feature type="compositionally biased region" description="Polar residues" evidence="1">
    <location>
        <begin position="135"/>
        <end position="148"/>
    </location>
</feature>
<feature type="region of interest" description="Disordered" evidence="1">
    <location>
        <begin position="135"/>
        <end position="167"/>
    </location>
</feature>
<reference evidence="2 3" key="1">
    <citation type="journal article" date="2008" name="PLoS Genet.">
        <title>Genomic islands in the pathogenic filamentous fungus Aspergillus fumigatus.</title>
        <authorList>
            <person name="Fedorova N.D."/>
            <person name="Khaldi N."/>
            <person name="Joardar V.S."/>
            <person name="Maiti R."/>
            <person name="Amedeo P."/>
            <person name="Anderson M.J."/>
            <person name="Crabtree J."/>
            <person name="Silva J.C."/>
            <person name="Badger J.H."/>
            <person name="Albarraq A."/>
            <person name="Angiuoli S."/>
            <person name="Bussey H."/>
            <person name="Bowyer P."/>
            <person name="Cotty P.J."/>
            <person name="Dyer P.S."/>
            <person name="Egan A."/>
            <person name="Galens K."/>
            <person name="Fraser-Liggett C.M."/>
            <person name="Haas B.J."/>
            <person name="Inman J.M."/>
            <person name="Kent R."/>
            <person name="Lemieux S."/>
            <person name="Malavazi I."/>
            <person name="Orvis J."/>
            <person name="Roemer T."/>
            <person name="Ronning C.M."/>
            <person name="Sundaram J.P."/>
            <person name="Sutton G."/>
            <person name="Turner G."/>
            <person name="Venter J.C."/>
            <person name="White O.R."/>
            <person name="Whitty B.R."/>
            <person name="Youngman P."/>
            <person name="Wolfe K.H."/>
            <person name="Goldman G.H."/>
            <person name="Wortman J.R."/>
            <person name="Jiang B."/>
            <person name="Denning D.W."/>
            <person name="Nierman W.C."/>
        </authorList>
    </citation>
    <scope>NUCLEOTIDE SEQUENCE [LARGE SCALE GENOMIC DNA]</scope>
    <source>
        <strain evidence="3">ATCC 1007 / CBS 513.65 / DSM 816 / NCTC 3887 / NRRL 1</strain>
    </source>
</reference>
<dbReference type="HOGENOM" id="CLU_075469_0_0_1"/>
<sequence length="234" mass="24608">MIPGDYILTPTLLPNLLRASRAALFPSNARPNPPPGQESDVNRISTPALQPPQLSVHPPTPPPEQDPASDATPAAPGNAHAHGSTPAPPPAPSDPPDQAPSAPEIAAIKRECAARILSLVPRPVARSFFGVSAGNSGSTTPNGSQGNDAQQQQHSSRASSPVSTSSNDAEEALLLEAIERDILDLFADEYCNKHLIYSIIEIVLVKILPELSERSVAELMEDRGVAFVTHDAPA</sequence>
<dbReference type="EMBL" id="DS027059">
    <property type="protein sequence ID" value="EAW08184.1"/>
    <property type="molecule type" value="Genomic_DNA"/>
</dbReference>
<accession>A1CRB3</accession>
<gene>
    <name evidence="2" type="ORF">ACLA_029120</name>
</gene>
<dbReference type="AlphaFoldDB" id="A1CRB3"/>
<dbReference type="OrthoDB" id="5582218at2759"/>
<proteinExistence type="predicted"/>
<dbReference type="RefSeq" id="XP_001269610.1">
    <property type="nucleotide sequence ID" value="XM_001269609.1"/>
</dbReference>
<organism evidence="2 3">
    <name type="scientific">Aspergillus clavatus (strain ATCC 1007 / CBS 513.65 / DSM 816 / NCTC 3887 / NRRL 1 / QM 1276 / 107)</name>
    <dbReference type="NCBI Taxonomy" id="344612"/>
    <lineage>
        <taxon>Eukaryota</taxon>
        <taxon>Fungi</taxon>
        <taxon>Dikarya</taxon>
        <taxon>Ascomycota</taxon>
        <taxon>Pezizomycotina</taxon>
        <taxon>Eurotiomycetes</taxon>
        <taxon>Eurotiomycetidae</taxon>
        <taxon>Eurotiales</taxon>
        <taxon>Aspergillaceae</taxon>
        <taxon>Aspergillus</taxon>
        <taxon>Aspergillus subgen. Fumigati</taxon>
    </lineage>
</organism>
<dbReference type="VEuPathDB" id="FungiDB:ACLA_029120"/>
<dbReference type="OMA" id="APNEQNH"/>